<dbReference type="STRING" id="1797259.A2989_02680"/>
<reference evidence="2 3" key="1">
    <citation type="journal article" date="2016" name="Nat. Commun.">
        <title>Thousands of microbial genomes shed light on interconnected biogeochemical processes in an aquifer system.</title>
        <authorList>
            <person name="Anantharaman K."/>
            <person name="Brown C.T."/>
            <person name="Hug L.A."/>
            <person name="Sharon I."/>
            <person name="Castelle C.J."/>
            <person name="Probst A.J."/>
            <person name="Thomas B.C."/>
            <person name="Singh A."/>
            <person name="Wilkins M.J."/>
            <person name="Karaoz U."/>
            <person name="Brodie E.L."/>
            <person name="Williams K.H."/>
            <person name="Hubbard S.S."/>
            <person name="Banfield J.F."/>
        </authorList>
    </citation>
    <scope>NUCLEOTIDE SEQUENCE [LARGE SCALE GENOMIC DNA]</scope>
</reference>
<evidence type="ECO:0000256" key="1">
    <source>
        <dbReference type="SAM" id="Phobius"/>
    </source>
</evidence>
<feature type="transmembrane region" description="Helical" evidence="1">
    <location>
        <begin position="203"/>
        <end position="220"/>
    </location>
</feature>
<feature type="transmembrane region" description="Helical" evidence="1">
    <location>
        <begin position="300"/>
        <end position="316"/>
    </location>
</feature>
<evidence type="ECO:0008006" key="4">
    <source>
        <dbReference type="Google" id="ProtNLM"/>
    </source>
</evidence>
<dbReference type="Proteomes" id="UP000177080">
    <property type="component" value="Unassembled WGS sequence"/>
</dbReference>
<proteinExistence type="predicted"/>
<feature type="transmembrane region" description="Helical" evidence="1">
    <location>
        <begin position="36"/>
        <end position="54"/>
    </location>
</feature>
<feature type="transmembrane region" description="Helical" evidence="1">
    <location>
        <begin position="147"/>
        <end position="167"/>
    </location>
</feature>
<accession>A0A1F4ZCM6</accession>
<feature type="transmembrane region" description="Helical" evidence="1">
    <location>
        <begin position="379"/>
        <end position="400"/>
    </location>
</feature>
<keyword evidence="1" id="KW-0812">Transmembrane</keyword>
<keyword evidence="1" id="KW-0472">Membrane</keyword>
<keyword evidence="1" id="KW-1133">Transmembrane helix</keyword>
<comment type="caution">
    <text evidence="2">The sequence shown here is derived from an EMBL/GenBank/DDBJ whole genome shotgun (WGS) entry which is preliminary data.</text>
</comment>
<feature type="transmembrane region" description="Helical" evidence="1">
    <location>
        <begin position="270"/>
        <end position="288"/>
    </location>
</feature>
<feature type="transmembrane region" description="Helical" evidence="1">
    <location>
        <begin position="6"/>
        <end position="24"/>
    </location>
</feature>
<dbReference type="EMBL" id="MEXN01000006">
    <property type="protein sequence ID" value="OGD03507.1"/>
    <property type="molecule type" value="Genomic_DNA"/>
</dbReference>
<protein>
    <recommendedName>
        <fullName evidence="4">Glycosyltransferase RgtA/B/C/D-like domain-containing protein</fullName>
    </recommendedName>
</protein>
<feature type="transmembrane region" description="Helical" evidence="1">
    <location>
        <begin position="179"/>
        <end position="197"/>
    </location>
</feature>
<feature type="transmembrane region" description="Helical" evidence="1">
    <location>
        <begin position="100"/>
        <end position="118"/>
    </location>
</feature>
<name>A0A1F4ZCM6_9BACT</name>
<feature type="transmembrane region" description="Helical" evidence="1">
    <location>
        <begin position="351"/>
        <end position="367"/>
    </location>
</feature>
<sequence length="430" mass="49871">MNELIVVLVLVFITLFGVAFLYLFQFLSDLNFWEKIPYGFGLGCGLLAIYMFVLGRIGHWQYPVIITPLLLSIILAIFLRFNQIKQDVIWRFSLDPWDKMLLALIFLQVAYTGFEAWLRPLSAWDGWAIWLLKAKMFYQDGFVNPEIYHLTISQYPYVVNLIGTFIYQTLGVVDDRAVLLFFFFVYLMLGLSFFSFIKSKFSITRSILFTFLLLSLQNIIRHGGRFEAGYADLTLGFYLFLGFTLLQRYLTHSKISTLIPLSLLMGISSLVKEEGFVFTAICQIIIFYHSIFRHKNFNHFLISLIWLLPYIDWQIFKSLNSIYINPYSGGMLDLARFSQIVILMGKELAKIQNWNFLWPIFFLALIFNKKNLKPDAKLALLLLSLQFASYLAIFLITPIPIQVQVPNSFDRLLLHLAPLALYTIAASAKK</sequence>
<feature type="transmembrane region" description="Helical" evidence="1">
    <location>
        <begin position="60"/>
        <end position="79"/>
    </location>
</feature>
<evidence type="ECO:0000313" key="3">
    <source>
        <dbReference type="Proteomes" id="UP000177080"/>
    </source>
</evidence>
<feature type="transmembrane region" description="Helical" evidence="1">
    <location>
        <begin position="232"/>
        <end position="250"/>
    </location>
</feature>
<gene>
    <name evidence="2" type="ORF">A2989_02680</name>
</gene>
<evidence type="ECO:0000313" key="2">
    <source>
        <dbReference type="EMBL" id="OGD03507.1"/>
    </source>
</evidence>
<dbReference type="AlphaFoldDB" id="A0A1F4ZCM6"/>
<organism evidence="2 3">
    <name type="scientific">Candidatus Amesbacteria bacterium RIFCSPLOWO2_01_FULL_48_25</name>
    <dbReference type="NCBI Taxonomy" id="1797259"/>
    <lineage>
        <taxon>Bacteria</taxon>
        <taxon>Candidatus Amesiibacteriota</taxon>
    </lineage>
</organism>